<dbReference type="AlphaFoldDB" id="A0A9D4M234"/>
<comment type="caution">
    <text evidence="1">The sequence shown here is derived from an EMBL/GenBank/DDBJ whole genome shotgun (WGS) entry which is preliminary data.</text>
</comment>
<protein>
    <submittedName>
        <fullName evidence="1">Uncharacterized protein</fullName>
    </submittedName>
</protein>
<dbReference type="Proteomes" id="UP000828390">
    <property type="component" value="Unassembled WGS sequence"/>
</dbReference>
<organism evidence="1 2">
    <name type="scientific">Dreissena polymorpha</name>
    <name type="common">Zebra mussel</name>
    <name type="synonym">Mytilus polymorpha</name>
    <dbReference type="NCBI Taxonomy" id="45954"/>
    <lineage>
        <taxon>Eukaryota</taxon>
        <taxon>Metazoa</taxon>
        <taxon>Spiralia</taxon>
        <taxon>Lophotrochozoa</taxon>
        <taxon>Mollusca</taxon>
        <taxon>Bivalvia</taxon>
        <taxon>Autobranchia</taxon>
        <taxon>Heteroconchia</taxon>
        <taxon>Euheterodonta</taxon>
        <taxon>Imparidentia</taxon>
        <taxon>Neoheterodontei</taxon>
        <taxon>Myida</taxon>
        <taxon>Dreissenoidea</taxon>
        <taxon>Dreissenidae</taxon>
        <taxon>Dreissena</taxon>
    </lineage>
</organism>
<reference evidence="1" key="2">
    <citation type="submission" date="2020-11" db="EMBL/GenBank/DDBJ databases">
        <authorList>
            <person name="McCartney M.A."/>
            <person name="Auch B."/>
            <person name="Kono T."/>
            <person name="Mallez S."/>
            <person name="Becker A."/>
            <person name="Gohl D.M."/>
            <person name="Silverstein K.A.T."/>
            <person name="Koren S."/>
            <person name="Bechman K.B."/>
            <person name="Herman A."/>
            <person name="Abrahante J.E."/>
            <person name="Garbe J."/>
        </authorList>
    </citation>
    <scope>NUCLEOTIDE SEQUENCE</scope>
    <source>
        <strain evidence="1">Duluth1</strain>
        <tissue evidence="1">Whole animal</tissue>
    </source>
</reference>
<evidence type="ECO:0000313" key="1">
    <source>
        <dbReference type="EMBL" id="KAH3868868.1"/>
    </source>
</evidence>
<reference evidence="1" key="1">
    <citation type="journal article" date="2019" name="bioRxiv">
        <title>The Genome of the Zebra Mussel, Dreissena polymorpha: A Resource for Invasive Species Research.</title>
        <authorList>
            <person name="McCartney M.A."/>
            <person name="Auch B."/>
            <person name="Kono T."/>
            <person name="Mallez S."/>
            <person name="Zhang Y."/>
            <person name="Obille A."/>
            <person name="Becker A."/>
            <person name="Abrahante J.E."/>
            <person name="Garbe J."/>
            <person name="Badalamenti J.P."/>
            <person name="Herman A."/>
            <person name="Mangelson H."/>
            <person name="Liachko I."/>
            <person name="Sullivan S."/>
            <person name="Sone E.D."/>
            <person name="Koren S."/>
            <person name="Silverstein K.A.T."/>
            <person name="Beckman K.B."/>
            <person name="Gohl D.M."/>
        </authorList>
    </citation>
    <scope>NUCLEOTIDE SEQUENCE</scope>
    <source>
        <strain evidence="1">Duluth1</strain>
        <tissue evidence="1">Whole animal</tissue>
    </source>
</reference>
<name>A0A9D4M234_DREPO</name>
<accession>A0A9D4M234</accession>
<sequence>MSDVSPSLPLTSLTIKRVSKWQLMKKLARPYNVLLRPDQRYSAGLGELYKRAMSPVFPLTLKMASKLRLLT</sequence>
<keyword evidence="2" id="KW-1185">Reference proteome</keyword>
<gene>
    <name evidence="1" type="ORF">DPMN_032022</name>
</gene>
<dbReference type="EMBL" id="JAIWYP010000002">
    <property type="protein sequence ID" value="KAH3868868.1"/>
    <property type="molecule type" value="Genomic_DNA"/>
</dbReference>
<proteinExistence type="predicted"/>
<evidence type="ECO:0000313" key="2">
    <source>
        <dbReference type="Proteomes" id="UP000828390"/>
    </source>
</evidence>